<proteinExistence type="predicted"/>
<dbReference type="PANTHER" id="PTHR30269:SF37">
    <property type="entry name" value="MEMBRANE TRANSPORTER PROTEIN"/>
    <property type="match status" value="1"/>
</dbReference>
<keyword evidence="3" id="KW-1003">Cell membrane</keyword>
<evidence type="ECO:0000256" key="3">
    <source>
        <dbReference type="ARBA" id="ARBA00022475"/>
    </source>
</evidence>
<evidence type="ECO:0000256" key="4">
    <source>
        <dbReference type="ARBA" id="ARBA00022692"/>
    </source>
</evidence>
<dbReference type="InterPro" id="IPR002781">
    <property type="entry name" value="TM_pro_TauE-like"/>
</dbReference>
<evidence type="ECO:0000256" key="2">
    <source>
        <dbReference type="ARBA" id="ARBA00022448"/>
    </source>
</evidence>
<sequence length="245" mass="27254">MNFTSLELSFVALIFCWSGFVRTGLGFGGAALGLPLMMLVGGSPIDWLPIIGIHLLFFSGISLSKALKKVDWSYLRRSLPWILPAKLLGVIGLINLPAEVMTVIVYLITCFYAITWIFDSPISSQKKWVDNLLLTLGGYISGTSLTGAPLIVAVYMRHIAKEKLRNTLFVLWFFLVTIKMTAFITVGVYVDWQSALMLIPAAAVGHFIGLKVHDKIMENDQRFKRWIGGVLILVCLIGFSRLLIN</sequence>
<evidence type="ECO:0008006" key="9">
    <source>
        <dbReference type="Google" id="ProtNLM"/>
    </source>
</evidence>
<keyword evidence="4 7" id="KW-0812">Transmembrane</keyword>
<keyword evidence="6 7" id="KW-0472">Membrane</keyword>
<feature type="transmembrane region" description="Helical" evidence="7">
    <location>
        <begin position="195"/>
        <end position="213"/>
    </location>
</feature>
<feature type="transmembrane region" description="Helical" evidence="7">
    <location>
        <begin position="168"/>
        <end position="189"/>
    </location>
</feature>
<protein>
    <recommendedName>
        <fullName evidence="9">Membrane transporter protein</fullName>
    </recommendedName>
</protein>
<dbReference type="EMBL" id="UINC01003855">
    <property type="protein sequence ID" value="SVA09817.1"/>
    <property type="molecule type" value="Genomic_DNA"/>
</dbReference>
<reference evidence="8" key="1">
    <citation type="submission" date="2018-05" db="EMBL/GenBank/DDBJ databases">
        <authorList>
            <person name="Lanie J.A."/>
            <person name="Ng W.-L."/>
            <person name="Kazmierczak K.M."/>
            <person name="Andrzejewski T.M."/>
            <person name="Davidsen T.M."/>
            <person name="Wayne K.J."/>
            <person name="Tettelin H."/>
            <person name="Glass J.I."/>
            <person name="Rusch D."/>
            <person name="Podicherti R."/>
            <person name="Tsui H.-C.T."/>
            <person name="Winkler M.E."/>
        </authorList>
    </citation>
    <scope>NUCLEOTIDE SEQUENCE</scope>
</reference>
<dbReference type="InterPro" id="IPR052017">
    <property type="entry name" value="TSUP"/>
</dbReference>
<dbReference type="GO" id="GO:0005886">
    <property type="term" value="C:plasma membrane"/>
    <property type="evidence" value="ECO:0007669"/>
    <property type="project" value="UniProtKB-SubCell"/>
</dbReference>
<keyword evidence="2" id="KW-0813">Transport</keyword>
<dbReference type="PANTHER" id="PTHR30269">
    <property type="entry name" value="TRANSMEMBRANE PROTEIN YFCA"/>
    <property type="match status" value="1"/>
</dbReference>
<evidence type="ECO:0000256" key="7">
    <source>
        <dbReference type="SAM" id="Phobius"/>
    </source>
</evidence>
<feature type="transmembrane region" description="Helical" evidence="7">
    <location>
        <begin position="225"/>
        <end position="244"/>
    </location>
</feature>
<accession>A0A381T582</accession>
<keyword evidence="5 7" id="KW-1133">Transmembrane helix</keyword>
<dbReference type="AlphaFoldDB" id="A0A381T582"/>
<feature type="transmembrane region" description="Helical" evidence="7">
    <location>
        <begin position="138"/>
        <end position="156"/>
    </location>
</feature>
<name>A0A381T582_9ZZZZ</name>
<organism evidence="8">
    <name type="scientific">marine metagenome</name>
    <dbReference type="NCBI Taxonomy" id="408172"/>
    <lineage>
        <taxon>unclassified sequences</taxon>
        <taxon>metagenomes</taxon>
        <taxon>ecological metagenomes</taxon>
    </lineage>
</organism>
<evidence type="ECO:0000256" key="1">
    <source>
        <dbReference type="ARBA" id="ARBA00004651"/>
    </source>
</evidence>
<evidence type="ECO:0000256" key="5">
    <source>
        <dbReference type="ARBA" id="ARBA00022989"/>
    </source>
</evidence>
<comment type="subcellular location">
    <subcellularLocation>
        <location evidence="1">Cell membrane</location>
        <topology evidence="1">Multi-pass membrane protein</topology>
    </subcellularLocation>
</comment>
<dbReference type="Pfam" id="PF01925">
    <property type="entry name" value="TauE"/>
    <property type="match status" value="1"/>
</dbReference>
<feature type="transmembrane region" description="Helical" evidence="7">
    <location>
        <begin position="87"/>
        <end position="118"/>
    </location>
</feature>
<gene>
    <name evidence="8" type="ORF">METZ01_LOCUS62671</name>
</gene>
<feature type="transmembrane region" description="Helical" evidence="7">
    <location>
        <begin position="47"/>
        <end position="67"/>
    </location>
</feature>
<evidence type="ECO:0000313" key="8">
    <source>
        <dbReference type="EMBL" id="SVA09817.1"/>
    </source>
</evidence>
<evidence type="ECO:0000256" key="6">
    <source>
        <dbReference type="ARBA" id="ARBA00023136"/>
    </source>
</evidence>